<evidence type="ECO:0000313" key="2">
    <source>
        <dbReference type="EMBL" id="MXU96921.1"/>
    </source>
</evidence>
<evidence type="ECO:0000256" key="1">
    <source>
        <dbReference type="SAM" id="SignalP"/>
    </source>
</evidence>
<reference evidence="2" key="1">
    <citation type="submission" date="2019-12" db="EMBL/GenBank/DDBJ databases">
        <title>An insight into the sialome of adult female Ixodes ricinus ticks feeding for 6 days.</title>
        <authorList>
            <person name="Perner J."/>
            <person name="Ribeiro J.M.C."/>
        </authorList>
    </citation>
    <scope>NUCLEOTIDE SEQUENCE</scope>
    <source>
        <strain evidence="2">Semi-engorged</strain>
        <tissue evidence="2">Salivary glands</tissue>
    </source>
</reference>
<organism evidence="2">
    <name type="scientific">Ixodes ricinus</name>
    <name type="common">Common tick</name>
    <name type="synonym">Acarus ricinus</name>
    <dbReference type="NCBI Taxonomy" id="34613"/>
    <lineage>
        <taxon>Eukaryota</taxon>
        <taxon>Metazoa</taxon>
        <taxon>Ecdysozoa</taxon>
        <taxon>Arthropoda</taxon>
        <taxon>Chelicerata</taxon>
        <taxon>Arachnida</taxon>
        <taxon>Acari</taxon>
        <taxon>Parasitiformes</taxon>
        <taxon>Ixodida</taxon>
        <taxon>Ixodoidea</taxon>
        <taxon>Ixodidae</taxon>
        <taxon>Ixodinae</taxon>
        <taxon>Ixodes</taxon>
    </lineage>
</organism>
<sequence>MKNNLFCLACVCVLLPAWAEADSRQHSSKQENAWTMKVGLVLDVAYRDFNKSSFRPLFKAVEDYFVMDNQSLLQFAQICAPDLKLQLQATGAYNIDGMEAVSQLKNIIASNDEYKNLDFVFLLTGKGIQVTYNNGIHLMSSYFEVNSTFCQRAVPVIVSAEGNVEEIGREIARTLADLIGRKVGNDPETHKQCLQEPRVSRCCEWAQICVFLKTHCEWRPELCSVAWAKPCVREK</sequence>
<protein>
    <submittedName>
        <fullName evidence="2">Putative secreted protein</fullName>
    </submittedName>
</protein>
<feature type="signal peptide" evidence="1">
    <location>
        <begin position="1"/>
        <end position="21"/>
    </location>
</feature>
<feature type="chain" id="PRO_5025582954" evidence="1">
    <location>
        <begin position="22"/>
        <end position="235"/>
    </location>
</feature>
<dbReference type="AlphaFoldDB" id="A0A6B0V5G4"/>
<keyword evidence="1" id="KW-0732">Signal</keyword>
<name>A0A6B0V5G4_IXORI</name>
<proteinExistence type="predicted"/>
<accession>A0A6B0V5G4</accession>
<dbReference type="EMBL" id="GIFC01014838">
    <property type="protein sequence ID" value="MXU96921.1"/>
    <property type="molecule type" value="Transcribed_RNA"/>
</dbReference>